<proteinExistence type="predicted"/>
<keyword evidence="4" id="KW-1185">Reference proteome</keyword>
<dbReference type="GO" id="GO:0003676">
    <property type="term" value="F:nucleic acid binding"/>
    <property type="evidence" value="ECO:0007669"/>
    <property type="project" value="InterPro"/>
</dbReference>
<evidence type="ECO:0008006" key="5">
    <source>
        <dbReference type="Google" id="ProtNLM"/>
    </source>
</evidence>
<evidence type="ECO:0000313" key="4">
    <source>
        <dbReference type="Proteomes" id="UP000663866"/>
    </source>
</evidence>
<name>A0A819X504_9BILA</name>
<feature type="compositionally biased region" description="Basic and acidic residues" evidence="1">
    <location>
        <begin position="35"/>
        <end position="48"/>
    </location>
</feature>
<organism evidence="3 4">
    <name type="scientific">Rotaria magnacalcarata</name>
    <dbReference type="NCBI Taxonomy" id="392030"/>
    <lineage>
        <taxon>Eukaryota</taxon>
        <taxon>Metazoa</taxon>
        <taxon>Spiralia</taxon>
        <taxon>Gnathifera</taxon>
        <taxon>Rotifera</taxon>
        <taxon>Eurotatoria</taxon>
        <taxon>Bdelloidea</taxon>
        <taxon>Philodinida</taxon>
        <taxon>Philodinidae</taxon>
        <taxon>Rotaria</taxon>
    </lineage>
</organism>
<dbReference type="EMBL" id="CAJOBF010000199">
    <property type="protein sequence ID" value="CAF3771448.1"/>
    <property type="molecule type" value="Genomic_DNA"/>
</dbReference>
<feature type="region of interest" description="Disordered" evidence="1">
    <location>
        <begin position="35"/>
        <end position="54"/>
    </location>
</feature>
<dbReference type="PANTHER" id="PTHR46060:SF1">
    <property type="entry name" value="MARINER MOS1 TRANSPOSASE-LIKE PROTEIN"/>
    <property type="match status" value="1"/>
</dbReference>
<evidence type="ECO:0000313" key="2">
    <source>
        <dbReference type="EMBL" id="CAF3771448.1"/>
    </source>
</evidence>
<accession>A0A819X504</accession>
<dbReference type="InterPro" id="IPR052709">
    <property type="entry name" value="Transposase-MT_Hybrid"/>
</dbReference>
<dbReference type="Gene3D" id="3.30.420.10">
    <property type="entry name" value="Ribonuclease H-like superfamily/Ribonuclease H"/>
    <property type="match status" value="1"/>
</dbReference>
<sequence>MQPKSIFDDLCTALRDQAPSYNTVVRWSKLCRDGREEVEDEPRPDRPVTETTSDNIENARHLIDNDPYLTIDETQVEAGLSHGATQRIVFDHLKLKKITARWIPNQLTDSQRAERVRICQENLAKFKHGTWRLCDTTDPVLIHHVERGQTIDHDYYINNCLQPLVNEIKKQRPSSGTHAIKIHHDNARPHAHKDVSTYLESQGIMKMLQPPNSPNLAPCDFWLFDLIKENLTNQRSSVSLHRAVTKVMFSINDDLYLEQFYPQKTLLWYALSIFTHSDNERKANTQLLCTIKFSTMRAFLMITSPVVLAADFLQTAGKTTLLHQSEQLDDELRNNLKVYRTA</sequence>
<gene>
    <name evidence="3" type="ORF">OVN521_LOCUS22747</name>
    <name evidence="2" type="ORF">UXM345_LOCUS3152</name>
</gene>
<evidence type="ECO:0000256" key="1">
    <source>
        <dbReference type="SAM" id="MobiDB-lite"/>
    </source>
</evidence>
<dbReference type="InterPro" id="IPR036397">
    <property type="entry name" value="RNaseH_sf"/>
</dbReference>
<dbReference type="EMBL" id="CAJOBG010004994">
    <property type="protein sequence ID" value="CAF4135217.1"/>
    <property type="molecule type" value="Genomic_DNA"/>
</dbReference>
<evidence type="ECO:0000313" key="3">
    <source>
        <dbReference type="EMBL" id="CAF4135217.1"/>
    </source>
</evidence>
<reference evidence="3" key="1">
    <citation type="submission" date="2021-02" db="EMBL/GenBank/DDBJ databases">
        <authorList>
            <person name="Nowell W R."/>
        </authorList>
    </citation>
    <scope>NUCLEOTIDE SEQUENCE</scope>
</reference>
<dbReference type="PANTHER" id="PTHR46060">
    <property type="entry name" value="MARINER MOS1 TRANSPOSASE-LIKE PROTEIN"/>
    <property type="match status" value="1"/>
</dbReference>
<dbReference type="Proteomes" id="UP000663842">
    <property type="component" value="Unassembled WGS sequence"/>
</dbReference>
<dbReference type="Proteomes" id="UP000663866">
    <property type="component" value="Unassembled WGS sequence"/>
</dbReference>
<comment type="caution">
    <text evidence="3">The sequence shown here is derived from an EMBL/GenBank/DDBJ whole genome shotgun (WGS) entry which is preliminary data.</text>
</comment>
<protein>
    <recommendedName>
        <fullName evidence="5">Transposase</fullName>
    </recommendedName>
</protein>
<dbReference type="AlphaFoldDB" id="A0A819X504"/>